<accession>A0A388LDV7</accession>
<dbReference type="InterPro" id="IPR003107">
    <property type="entry name" value="HAT"/>
</dbReference>
<dbReference type="SUPFAM" id="SSF48452">
    <property type="entry name" value="TPR-like"/>
    <property type="match status" value="2"/>
</dbReference>
<dbReference type="InterPro" id="IPR019734">
    <property type="entry name" value="TPR_rpt"/>
</dbReference>
<dbReference type="InterPro" id="IPR044624">
    <property type="entry name" value="Mbb1-like"/>
</dbReference>
<dbReference type="Gramene" id="GBG80485">
    <property type="protein sequence ID" value="GBG80485"/>
    <property type="gene ID" value="CBR_g30947"/>
</dbReference>
<proteinExistence type="predicted"/>
<sequence length="895" mass="98343">MMELRREQKGGVVRARELLKQAVTADPSHAPAWQAWGRLEQQQGNIRKARQLFAKATSADPSHAPSWQAWALLESSYGDVAESQRLFSKATTVCSDHVQSWVAWALFEWRVGNFERARELFSKGAGVRKRPSSSLLQAWGTMEEKLSNFERARELYGRAVGLNPKQARGWLQWGRLERAQGNISEARRLFVKGLKECPGNKHLSHALALLEKDHGDREVARSILLSALERDAENPYMWKALGDLERTMGRRDEAQLCFTRGVYRRGNAQMASAQCLVGLADLDAMQAKVEAGREKFRLASQFSPHDAKLLRAWALFEKQHGAAAEASELFRQSAKTDSTDSRTWLLWGLWETSQGDADTARAVFNRALEFCPRCSFLYLAWGLMEKREGMIENARRIFKEGVEACPSYGPLWLEWGMLETISPSADESCQRELVPGARGANRGLREPSARGASPITLETNSNLVSRMETVVLQSQSGEAEEREDYEDHSADAQLVGADGEERTEGEGTTWRTGLTSADGQPRLIPEGYGISDSSGEEDAPAAKSVPNRSASRSKNIGVEKAVAVVEEGLASFIAASDSDVIPSEASSVAQNVVPEVRSDKEIGTPAENGTGSGTALGEKEGRRREWSVAQNVVPEVRSGEEIGTPAENGISSGSENDSGCLTGSRTALGEREGRRQEARSELGARLREFHTAAHEDGEHLQNNDRGSIDEHRVKDLDESMTQRGLSMSRSDGKEVTVCGTDGSAMGAFEVTDDKRVPCGDYQFDEVLTSDRRGSPSSAGEEAARRSRSRSSMGSTDRRLSSPLRQGTGVNNKSGRAQRALTLAAARHVFSSGVRVAQPFRPLLLVWALLEEEAGDMQKAQELREKARLVGNSTVVPRAILRSFSHKRKETGIVGF</sequence>
<dbReference type="OrthoDB" id="541719at2759"/>
<feature type="region of interest" description="Disordered" evidence="2">
    <location>
        <begin position="472"/>
        <end position="555"/>
    </location>
</feature>
<gene>
    <name evidence="3" type="ORF">CBR_g30947</name>
</gene>
<comment type="caution">
    <text evidence="3">The sequence shown here is derived from an EMBL/GenBank/DDBJ whole genome shotgun (WGS) entry which is preliminary data.</text>
</comment>
<dbReference type="Pfam" id="PF13432">
    <property type="entry name" value="TPR_16"/>
    <property type="match status" value="1"/>
</dbReference>
<keyword evidence="1" id="KW-0802">TPR repeat</keyword>
<feature type="compositionally biased region" description="Polar residues" evidence="2">
    <location>
        <begin position="802"/>
        <end position="814"/>
    </location>
</feature>
<evidence type="ECO:0000256" key="1">
    <source>
        <dbReference type="PROSITE-ProRule" id="PRU00339"/>
    </source>
</evidence>
<feature type="region of interest" description="Disordered" evidence="2">
    <location>
        <begin position="766"/>
        <end position="814"/>
    </location>
</feature>
<feature type="repeat" description="TPR" evidence="1">
    <location>
        <begin position="30"/>
        <end position="63"/>
    </location>
</feature>
<dbReference type="PANTHER" id="PTHR44917:SF1">
    <property type="entry name" value="PROTEIN HIGH CHLOROPHYLL FLUORESCENT 107"/>
    <property type="match status" value="1"/>
</dbReference>
<feature type="compositionally biased region" description="Polar residues" evidence="2">
    <location>
        <begin position="649"/>
        <end position="665"/>
    </location>
</feature>
<dbReference type="SMART" id="SM00386">
    <property type="entry name" value="HAT"/>
    <property type="match status" value="11"/>
</dbReference>
<dbReference type="SMART" id="SM00028">
    <property type="entry name" value="TPR"/>
    <property type="match status" value="8"/>
</dbReference>
<dbReference type="Pfam" id="PF14559">
    <property type="entry name" value="TPR_19"/>
    <property type="match status" value="1"/>
</dbReference>
<dbReference type="InterPro" id="IPR011990">
    <property type="entry name" value="TPR-like_helical_dom_sf"/>
</dbReference>
<dbReference type="PROSITE" id="PS50005">
    <property type="entry name" value="TPR"/>
    <property type="match status" value="2"/>
</dbReference>
<reference evidence="3 4" key="1">
    <citation type="journal article" date="2018" name="Cell">
        <title>The Chara Genome: Secondary Complexity and Implications for Plant Terrestrialization.</title>
        <authorList>
            <person name="Nishiyama T."/>
            <person name="Sakayama H."/>
            <person name="Vries J.D."/>
            <person name="Buschmann H."/>
            <person name="Saint-Marcoux D."/>
            <person name="Ullrich K.K."/>
            <person name="Haas F.B."/>
            <person name="Vanderstraeten L."/>
            <person name="Becker D."/>
            <person name="Lang D."/>
            <person name="Vosolsobe S."/>
            <person name="Rombauts S."/>
            <person name="Wilhelmsson P.K.I."/>
            <person name="Janitza P."/>
            <person name="Kern R."/>
            <person name="Heyl A."/>
            <person name="Rumpler F."/>
            <person name="Villalobos L.I.A.C."/>
            <person name="Clay J.M."/>
            <person name="Skokan R."/>
            <person name="Toyoda A."/>
            <person name="Suzuki Y."/>
            <person name="Kagoshima H."/>
            <person name="Schijlen E."/>
            <person name="Tajeshwar N."/>
            <person name="Catarino B."/>
            <person name="Hetherington A.J."/>
            <person name="Saltykova A."/>
            <person name="Bonnot C."/>
            <person name="Breuninger H."/>
            <person name="Symeonidi A."/>
            <person name="Radhakrishnan G.V."/>
            <person name="Van Nieuwerburgh F."/>
            <person name="Deforce D."/>
            <person name="Chang C."/>
            <person name="Karol K.G."/>
            <person name="Hedrich R."/>
            <person name="Ulvskov P."/>
            <person name="Glockner G."/>
            <person name="Delwiche C.F."/>
            <person name="Petrasek J."/>
            <person name="Van de Peer Y."/>
            <person name="Friml J."/>
            <person name="Beilby M."/>
            <person name="Dolan L."/>
            <person name="Kohara Y."/>
            <person name="Sugano S."/>
            <person name="Fujiyama A."/>
            <person name="Delaux P.-M."/>
            <person name="Quint M."/>
            <person name="TheiBen G."/>
            <person name="Hagemann M."/>
            <person name="Harholt J."/>
            <person name="Dunand C."/>
            <person name="Zachgo S."/>
            <person name="Langdale J."/>
            <person name="Maumus F."/>
            <person name="Straeten D.V.D."/>
            <person name="Gould S.B."/>
            <person name="Rensing S.A."/>
        </authorList>
    </citation>
    <scope>NUCLEOTIDE SEQUENCE [LARGE SCALE GENOMIC DNA]</scope>
    <source>
        <strain evidence="3 4">S276</strain>
    </source>
</reference>
<protein>
    <submittedName>
        <fullName evidence="3">Uncharacterized protein</fullName>
    </submittedName>
</protein>
<evidence type="ECO:0000313" key="3">
    <source>
        <dbReference type="EMBL" id="GBG80485.1"/>
    </source>
</evidence>
<dbReference type="Proteomes" id="UP000265515">
    <property type="component" value="Unassembled WGS sequence"/>
</dbReference>
<dbReference type="STRING" id="69332.A0A388LDV7"/>
<feature type="compositionally biased region" description="Basic and acidic residues" evidence="2">
    <location>
        <begin position="617"/>
        <end position="626"/>
    </location>
</feature>
<dbReference type="Gene3D" id="1.25.40.10">
    <property type="entry name" value="Tetratricopeptide repeat domain"/>
    <property type="match status" value="3"/>
</dbReference>
<feature type="compositionally biased region" description="Basic and acidic residues" evidence="2">
    <location>
        <begin position="668"/>
        <end position="680"/>
    </location>
</feature>
<name>A0A388LDV7_CHABU</name>
<feature type="repeat" description="TPR" evidence="1">
    <location>
        <begin position="133"/>
        <end position="166"/>
    </location>
</feature>
<dbReference type="EMBL" id="BFEA01000347">
    <property type="protein sequence ID" value="GBG80485.1"/>
    <property type="molecule type" value="Genomic_DNA"/>
</dbReference>
<dbReference type="GO" id="GO:0006417">
    <property type="term" value="P:regulation of translation"/>
    <property type="evidence" value="ECO:0007669"/>
    <property type="project" value="TreeGrafter"/>
</dbReference>
<organism evidence="3 4">
    <name type="scientific">Chara braunii</name>
    <name type="common">Braun's stonewort</name>
    <dbReference type="NCBI Taxonomy" id="69332"/>
    <lineage>
        <taxon>Eukaryota</taxon>
        <taxon>Viridiplantae</taxon>
        <taxon>Streptophyta</taxon>
        <taxon>Charophyceae</taxon>
        <taxon>Charales</taxon>
        <taxon>Characeae</taxon>
        <taxon>Chara</taxon>
    </lineage>
</organism>
<evidence type="ECO:0000256" key="2">
    <source>
        <dbReference type="SAM" id="MobiDB-lite"/>
    </source>
</evidence>
<dbReference type="GO" id="GO:0003729">
    <property type="term" value="F:mRNA binding"/>
    <property type="evidence" value="ECO:0007669"/>
    <property type="project" value="InterPro"/>
</dbReference>
<feature type="region of interest" description="Disordered" evidence="2">
    <location>
        <begin position="436"/>
        <end position="456"/>
    </location>
</feature>
<dbReference type="GO" id="GO:0003727">
    <property type="term" value="F:single-stranded RNA binding"/>
    <property type="evidence" value="ECO:0007669"/>
    <property type="project" value="TreeGrafter"/>
</dbReference>
<dbReference type="PANTHER" id="PTHR44917">
    <property type="entry name" value="PROTEIN HIGH CHLOROPHYLL FLUORESCENT 107"/>
    <property type="match status" value="1"/>
</dbReference>
<keyword evidence="4" id="KW-1185">Reference proteome</keyword>
<dbReference type="GO" id="GO:0006397">
    <property type="term" value="P:mRNA processing"/>
    <property type="evidence" value="ECO:0007669"/>
    <property type="project" value="InterPro"/>
</dbReference>
<dbReference type="AlphaFoldDB" id="A0A388LDV7"/>
<feature type="region of interest" description="Disordered" evidence="2">
    <location>
        <begin position="599"/>
        <end position="680"/>
    </location>
</feature>
<evidence type="ECO:0000313" key="4">
    <source>
        <dbReference type="Proteomes" id="UP000265515"/>
    </source>
</evidence>